<keyword evidence="2" id="KW-0436">Ligase</keyword>
<evidence type="ECO:0000313" key="5">
    <source>
        <dbReference type="EMBL" id="KAF5388018.1"/>
    </source>
</evidence>
<dbReference type="Gene3D" id="3.40.50.12780">
    <property type="entry name" value="N-terminal domain of ligase-like"/>
    <property type="match status" value="1"/>
</dbReference>
<feature type="domain" description="AMP-binding enzyme C-terminal" evidence="4">
    <location>
        <begin position="160"/>
        <end position="237"/>
    </location>
</feature>
<dbReference type="OrthoDB" id="10253115at2759"/>
<evidence type="ECO:0000256" key="2">
    <source>
        <dbReference type="ARBA" id="ARBA00022598"/>
    </source>
</evidence>
<evidence type="ECO:0000313" key="6">
    <source>
        <dbReference type="Proteomes" id="UP000565441"/>
    </source>
</evidence>
<evidence type="ECO:0000256" key="1">
    <source>
        <dbReference type="ARBA" id="ARBA00006432"/>
    </source>
</evidence>
<dbReference type="SUPFAM" id="SSF56801">
    <property type="entry name" value="Acetyl-CoA synthetase-like"/>
    <property type="match status" value="1"/>
</dbReference>
<evidence type="ECO:0000259" key="3">
    <source>
        <dbReference type="Pfam" id="PF00501"/>
    </source>
</evidence>
<dbReference type="Gene3D" id="3.30.300.30">
    <property type="match status" value="1"/>
</dbReference>
<keyword evidence="6" id="KW-1185">Reference proteome</keyword>
<dbReference type="Proteomes" id="UP000565441">
    <property type="component" value="Unassembled WGS sequence"/>
</dbReference>
<dbReference type="AlphaFoldDB" id="A0A8H5HR61"/>
<dbReference type="EMBL" id="JAACJP010000001">
    <property type="protein sequence ID" value="KAF5388018.1"/>
    <property type="molecule type" value="Genomic_DNA"/>
</dbReference>
<dbReference type="InterPro" id="IPR025110">
    <property type="entry name" value="AMP-bd_C"/>
</dbReference>
<dbReference type="PANTHER" id="PTHR43201:SF5">
    <property type="entry name" value="MEDIUM-CHAIN ACYL-COA LIGASE ACSF2, MITOCHONDRIAL"/>
    <property type="match status" value="1"/>
</dbReference>
<dbReference type="InterPro" id="IPR042099">
    <property type="entry name" value="ANL_N_sf"/>
</dbReference>
<reference evidence="5 6" key="1">
    <citation type="journal article" date="2020" name="ISME J.">
        <title>Uncovering the hidden diversity of litter-decomposition mechanisms in mushroom-forming fungi.</title>
        <authorList>
            <person name="Floudas D."/>
            <person name="Bentzer J."/>
            <person name="Ahren D."/>
            <person name="Johansson T."/>
            <person name="Persson P."/>
            <person name="Tunlid A."/>
        </authorList>
    </citation>
    <scope>NUCLEOTIDE SEQUENCE [LARGE SCALE GENOMIC DNA]</scope>
    <source>
        <strain evidence="5 6">CBS 661.87</strain>
    </source>
</reference>
<gene>
    <name evidence="5" type="ORF">D9615_000396</name>
</gene>
<dbReference type="Pfam" id="PF13193">
    <property type="entry name" value="AMP-binding_C"/>
    <property type="match status" value="1"/>
</dbReference>
<dbReference type="GO" id="GO:0006631">
    <property type="term" value="P:fatty acid metabolic process"/>
    <property type="evidence" value="ECO:0007669"/>
    <property type="project" value="TreeGrafter"/>
</dbReference>
<evidence type="ECO:0000259" key="4">
    <source>
        <dbReference type="Pfam" id="PF13193"/>
    </source>
</evidence>
<comment type="caution">
    <text evidence="5">The sequence shown here is derived from an EMBL/GenBank/DDBJ whole genome shotgun (WGS) entry which is preliminary data.</text>
</comment>
<comment type="similarity">
    <text evidence="1">Belongs to the ATP-dependent AMP-binding enzyme family.</text>
</comment>
<protein>
    <submittedName>
        <fullName evidence="5">Uncharacterized protein</fullName>
    </submittedName>
</protein>
<feature type="domain" description="AMP-dependent synthetase/ligase" evidence="3">
    <location>
        <begin position="15"/>
        <end position="108"/>
    </location>
</feature>
<organism evidence="5 6">
    <name type="scientific">Tricholomella constricta</name>
    <dbReference type="NCBI Taxonomy" id="117010"/>
    <lineage>
        <taxon>Eukaryota</taxon>
        <taxon>Fungi</taxon>
        <taxon>Dikarya</taxon>
        <taxon>Basidiomycota</taxon>
        <taxon>Agaricomycotina</taxon>
        <taxon>Agaricomycetes</taxon>
        <taxon>Agaricomycetidae</taxon>
        <taxon>Agaricales</taxon>
        <taxon>Tricholomatineae</taxon>
        <taxon>Lyophyllaceae</taxon>
        <taxon>Tricholomella</taxon>
    </lineage>
</organism>
<sequence length="264" mass="28237">MVADLTESSLAGFPLDSLMFGGAPAPDLLAARAGQTFPNAVMSQGYGLTETNSVAVSFAGADYSARPASCGLPCPVNDIMIMAGNTSAPVGEVGEVWLRGPNVMKEYWRDPGATEKALTKDGWLKTGDLGYLDRDGFLYIRDRIKDIIIRGGENIDSVSVENALYADNRVMEAAAVGVPHPRLGEIVAAVISVKPGFKGQLTEASLIATAAKSLPKFAVPVLIIIQDEPLERTESGKILKPELRKTARAAWEMRMKDDGSRTKL</sequence>
<dbReference type="Pfam" id="PF00501">
    <property type="entry name" value="AMP-binding"/>
    <property type="match status" value="1"/>
</dbReference>
<dbReference type="GO" id="GO:0031956">
    <property type="term" value="F:medium-chain fatty acid-CoA ligase activity"/>
    <property type="evidence" value="ECO:0007669"/>
    <property type="project" value="TreeGrafter"/>
</dbReference>
<dbReference type="InterPro" id="IPR000873">
    <property type="entry name" value="AMP-dep_synth/lig_dom"/>
</dbReference>
<accession>A0A8H5HR61</accession>
<dbReference type="InterPro" id="IPR045851">
    <property type="entry name" value="AMP-bd_C_sf"/>
</dbReference>
<name>A0A8H5HR61_9AGAR</name>
<dbReference type="PANTHER" id="PTHR43201">
    <property type="entry name" value="ACYL-COA SYNTHETASE"/>
    <property type="match status" value="1"/>
</dbReference>
<proteinExistence type="inferred from homology"/>